<dbReference type="PRINTS" id="PR00069">
    <property type="entry name" value="ALDKETRDTASE"/>
</dbReference>
<accession>A0ABT8CUN3</accession>
<gene>
    <name evidence="3" type="ORF">QW060_06960</name>
</gene>
<dbReference type="PROSITE" id="PS00062">
    <property type="entry name" value="ALDOKETO_REDUCTASE_2"/>
    <property type="match status" value="1"/>
</dbReference>
<dbReference type="InterPro" id="IPR020471">
    <property type="entry name" value="AKR"/>
</dbReference>
<name>A0ABT8CUN3_9FLAO</name>
<dbReference type="PANTHER" id="PTHR43364">
    <property type="entry name" value="NADH-SPECIFIC METHYLGLYOXAL REDUCTASE-RELATED"/>
    <property type="match status" value="1"/>
</dbReference>
<evidence type="ECO:0000256" key="1">
    <source>
        <dbReference type="ARBA" id="ARBA00023002"/>
    </source>
</evidence>
<dbReference type="Proteomes" id="UP001242368">
    <property type="component" value="Unassembled WGS sequence"/>
</dbReference>
<evidence type="ECO:0000259" key="2">
    <source>
        <dbReference type="Pfam" id="PF00248"/>
    </source>
</evidence>
<dbReference type="CDD" id="cd19084">
    <property type="entry name" value="AKR_AKR11B1-like"/>
    <property type="match status" value="1"/>
</dbReference>
<protein>
    <submittedName>
        <fullName evidence="3">Aldo/keto reductase</fullName>
    </submittedName>
</protein>
<dbReference type="InterPro" id="IPR036812">
    <property type="entry name" value="NAD(P)_OxRdtase_dom_sf"/>
</dbReference>
<dbReference type="PROSITE" id="PS50890">
    <property type="entry name" value="PUA"/>
    <property type="match status" value="1"/>
</dbReference>
<keyword evidence="1" id="KW-0560">Oxidoreductase</keyword>
<dbReference type="InterPro" id="IPR050523">
    <property type="entry name" value="AKR_Detox_Biosynth"/>
</dbReference>
<keyword evidence="4" id="KW-1185">Reference proteome</keyword>
<dbReference type="PANTHER" id="PTHR43364:SF4">
    <property type="entry name" value="NAD(P)-LINKED OXIDOREDUCTASE SUPERFAMILY PROTEIN"/>
    <property type="match status" value="1"/>
</dbReference>
<comment type="caution">
    <text evidence="3">The sequence shown here is derived from an EMBL/GenBank/DDBJ whole genome shotgun (WGS) entry which is preliminary data.</text>
</comment>
<dbReference type="InterPro" id="IPR018170">
    <property type="entry name" value="Aldo/ket_reductase_CS"/>
</dbReference>
<dbReference type="EMBL" id="JAUFQU010000001">
    <property type="protein sequence ID" value="MDN3706870.1"/>
    <property type="molecule type" value="Genomic_DNA"/>
</dbReference>
<evidence type="ECO:0000313" key="3">
    <source>
        <dbReference type="EMBL" id="MDN3706870.1"/>
    </source>
</evidence>
<reference evidence="4" key="1">
    <citation type="journal article" date="2019" name="Int. J. Syst. Evol. Microbiol.">
        <title>The Global Catalogue of Microorganisms (GCM) 10K type strain sequencing project: providing services to taxonomists for standard genome sequencing and annotation.</title>
        <authorList>
            <consortium name="The Broad Institute Genomics Platform"/>
            <consortium name="The Broad Institute Genome Sequencing Center for Infectious Disease"/>
            <person name="Wu L."/>
            <person name="Ma J."/>
        </authorList>
    </citation>
    <scope>NUCLEOTIDE SEQUENCE [LARGE SCALE GENOMIC DNA]</scope>
    <source>
        <strain evidence="4">CECT 7184</strain>
    </source>
</reference>
<organism evidence="3 4">
    <name type="scientific">Paenimyroides ceti</name>
    <dbReference type="NCBI Taxonomy" id="395087"/>
    <lineage>
        <taxon>Bacteria</taxon>
        <taxon>Pseudomonadati</taxon>
        <taxon>Bacteroidota</taxon>
        <taxon>Flavobacteriia</taxon>
        <taxon>Flavobacteriales</taxon>
        <taxon>Flavobacteriaceae</taxon>
        <taxon>Paenimyroides</taxon>
    </lineage>
</organism>
<dbReference type="Gene3D" id="3.20.20.100">
    <property type="entry name" value="NADP-dependent oxidoreductase domain"/>
    <property type="match status" value="1"/>
</dbReference>
<sequence>MKNKLGKSDVKVSPLTLGTFAIGGLMWGGNDRKDSVAAIRSSMDEGITSIDTAPFYGLGLSEEVVGEAIQSYDRSQIEILTKFGLVWEPEVKGSYAFDASFEGKSFPVYKNGTKANVIREVENSLKRLNTDYIDLIQLHWPDPQTPVAETMEAMQHLMQQGKVRAIGVSNYDTAQLAEGMKSVVIHSNQVPYSMLKREIEMTLIPFALKEDIGIIAYSPLERGLLTGKYTVGAATLSSDDHRNTYFQQFESDRLKKLLNTLQDIAASKNCSVTQLVLAWTIQQKGITTVLAGARNKEQALHNAKALHVSLHNDELAIINQYL</sequence>
<dbReference type="SUPFAM" id="SSF51430">
    <property type="entry name" value="NAD(P)-linked oxidoreductase"/>
    <property type="match status" value="1"/>
</dbReference>
<evidence type="ECO:0000313" key="4">
    <source>
        <dbReference type="Proteomes" id="UP001242368"/>
    </source>
</evidence>
<dbReference type="Pfam" id="PF00248">
    <property type="entry name" value="Aldo_ket_red"/>
    <property type="match status" value="1"/>
</dbReference>
<dbReference type="InterPro" id="IPR023210">
    <property type="entry name" value="NADP_OxRdtase_dom"/>
</dbReference>
<dbReference type="RefSeq" id="WP_290362921.1">
    <property type="nucleotide sequence ID" value="NZ_JAUFQU010000001.1"/>
</dbReference>
<feature type="domain" description="NADP-dependent oxidoreductase" evidence="2">
    <location>
        <begin position="14"/>
        <end position="320"/>
    </location>
</feature>
<proteinExistence type="predicted"/>